<dbReference type="CDD" id="cd00303">
    <property type="entry name" value="retropepsin_like"/>
    <property type="match status" value="1"/>
</dbReference>
<organism evidence="10 11">
    <name type="scientific">Populus euphratica</name>
    <name type="common">Euphrates poplar</name>
    <dbReference type="NCBI Taxonomy" id="75702"/>
    <lineage>
        <taxon>Eukaryota</taxon>
        <taxon>Viridiplantae</taxon>
        <taxon>Streptophyta</taxon>
        <taxon>Embryophyta</taxon>
        <taxon>Tracheophyta</taxon>
        <taxon>Spermatophyta</taxon>
        <taxon>Magnoliopsida</taxon>
        <taxon>eudicotyledons</taxon>
        <taxon>Gunneridae</taxon>
        <taxon>Pentapetalae</taxon>
        <taxon>rosids</taxon>
        <taxon>fabids</taxon>
        <taxon>Malpighiales</taxon>
        <taxon>Salicaceae</taxon>
        <taxon>Saliceae</taxon>
        <taxon>Populus</taxon>
    </lineage>
</organism>
<dbReference type="InterPro" id="IPR041373">
    <property type="entry name" value="RT_RNaseH"/>
</dbReference>
<evidence type="ECO:0000256" key="5">
    <source>
        <dbReference type="ARBA" id="ARBA00022759"/>
    </source>
</evidence>
<evidence type="ECO:0000313" key="10">
    <source>
        <dbReference type="Proteomes" id="UP000694918"/>
    </source>
</evidence>
<protein>
    <recommendedName>
        <fullName evidence="1">RNA-directed DNA polymerase</fullName>
        <ecNumber evidence="1">2.7.7.49</ecNumber>
    </recommendedName>
</protein>
<dbReference type="EC" id="2.7.7.49" evidence="1"/>
<dbReference type="Gene3D" id="2.40.70.10">
    <property type="entry name" value="Acid Proteases"/>
    <property type="match status" value="1"/>
</dbReference>
<name>A0AAJ6SYC1_POPEU</name>
<gene>
    <name evidence="11" type="primary">LOC105108282</name>
</gene>
<keyword evidence="5" id="KW-0255">Endonuclease</keyword>
<dbReference type="PROSITE" id="PS50013">
    <property type="entry name" value="CHROMO_2"/>
    <property type="match status" value="1"/>
</dbReference>
<dbReference type="GO" id="GO:0004519">
    <property type="term" value="F:endonuclease activity"/>
    <property type="evidence" value="ECO:0007669"/>
    <property type="project" value="UniProtKB-KW"/>
</dbReference>
<dbReference type="KEGG" id="peu:105108282"/>
<keyword evidence="2" id="KW-0808">Transferase</keyword>
<dbReference type="InterPro" id="IPR043502">
    <property type="entry name" value="DNA/RNA_pol_sf"/>
</dbReference>
<evidence type="ECO:0000256" key="3">
    <source>
        <dbReference type="ARBA" id="ARBA00022695"/>
    </source>
</evidence>
<dbReference type="InterPro" id="IPR000953">
    <property type="entry name" value="Chromo/chromo_shadow_dom"/>
</dbReference>
<dbReference type="GO" id="GO:0015074">
    <property type="term" value="P:DNA integration"/>
    <property type="evidence" value="ECO:0007669"/>
    <property type="project" value="InterPro"/>
</dbReference>
<reference evidence="11" key="1">
    <citation type="submission" date="2025-08" db="UniProtKB">
        <authorList>
            <consortium name="RefSeq"/>
        </authorList>
    </citation>
    <scope>IDENTIFICATION</scope>
</reference>
<dbReference type="FunFam" id="3.10.20.370:FF:000001">
    <property type="entry name" value="Retrovirus-related Pol polyprotein from transposon 17.6-like protein"/>
    <property type="match status" value="1"/>
</dbReference>
<evidence type="ECO:0000259" key="9">
    <source>
        <dbReference type="PROSITE" id="PS50994"/>
    </source>
</evidence>
<dbReference type="FunFam" id="3.30.70.270:FF:000020">
    <property type="entry name" value="Transposon Tf2-6 polyprotein-like Protein"/>
    <property type="match status" value="1"/>
</dbReference>
<dbReference type="CDD" id="cd09274">
    <property type="entry name" value="RNase_HI_RT_Ty3"/>
    <property type="match status" value="1"/>
</dbReference>
<keyword evidence="10" id="KW-1185">Reference proteome</keyword>
<dbReference type="GeneID" id="105108282"/>
<evidence type="ECO:0000256" key="1">
    <source>
        <dbReference type="ARBA" id="ARBA00012493"/>
    </source>
</evidence>
<dbReference type="Proteomes" id="UP000694918">
    <property type="component" value="Unplaced"/>
</dbReference>
<dbReference type="InterPro" id="IPR016197">
    <property type="entry name" value="Chromo-like_dom_sf"/>
</dbReference>
<dbReference type="InterPro" id="IPR056924">
    <property type="entry name" value="SH3_Tf2-1"/>
</dbReference>
<dbReference type="SUPFAM" id="SSF54160">
    <property type="entry name" value="Chromo domain-like"/>
    <property type="match status" value="1"/>
</dbReference>
<dbReference type="PANTHER" id="PTHR37984">
    <property type="entry name" value="PROTEIN CBG26694"/>
    <property type="match status" value="1"/>
</dbReference>
<feature type="domain" description="Integrase catalytic" evidence="9">
    <location>
        <begin position="509"/>
        <end position="671"/>
    </location>
</feature>
<dbReference type="InterPro" id="IPR036397">
    <property type="entry name" value="RNaseH_sf"/>
</dbReference>
<evidence type="ECO:0000256" key="6">
    <source>
        <dbReference type="ARBA" id="ARBA00022801"/>
    </source>
</evidence>
<evidence type="ECO:0000313" key="11">
    <source>
        <dbReference type="RefSeq" id="XP_011000836.1"/>
    </source>
</evidence>
<dbReference type="SUPFAM" id="SSF56672">
    <property type="entry name" value="DNA/RNA polymerases"/>
    <property type="match status" value="1"/>
</dbReference>
<accession>A0AAJ6SYC1</accession>
<dbReference type="InterPro" id="IPR001584">
    <property type="entry name" value="Integrase_cat-core"/>
</dbReference>
<dbReference type="Pfam" id="PF08284">
    <property type="entry name" value="RVP_2"/>
    <property type="match status" value="1"/>
</dbReference>
<dbReference type="InterPro" id="IPR021109">
    <property type="entry name" value="Peptidase_aspartic_dom_sf"/>
</dbReference>
<sequence length="876" mass="99208">MEIKNTVDDAIPEISFHALAGTTHPQTFRVIGKVGNKDLTVLIDGGSTHNFIDQAVATKLGLPVIRDKVFRVTVGNKEIIECTRRCIGLLLNIQGLSIQADFYVLPVAACQAVLGVQWLETLGPIETDYKQLSMSFCQAGKSHTIRGLQRFKLAPMTEKELLHHLGPRFFLHVMSTTTQPEPTTHISADLQRLLTEFDHLFKEPSRLPPLRSHDHHISLLPNQPPGVAVDPNKINSVQQWPVPTSAKGVRGFLGFAGYYRKFVRDFGSIAASLTQLLTKDGFWWTTESQEAFVKLKTTLVTPLVLRLPDFQKPFVVECDASGTGLGAILSQNDQPIAFFSEALKGSARALSTYDKEMLAVVKAVRKWRPYLLGKPFVIKTDHQSLKYLLEQRILTPSQARWLPKLMGYDYTILYKRGRDNQGPDALSRVNLLQFQALTLPSADWWPSLQQEVIDNPYYATLSKNASSNCFGRDGVWMENGKVHLSPNSSLLPAVLADAHSSPTSRVAAALAIPDRIWTDISMDFIDELPSSQNHDTIMVVVDRLSKLAHLVPLKHPYTTLSVAKAFISNIVRLHGMPLSIGSDRDRIFLSNFWWSLFQLHDTALCYNSSYHPQSDGQTEVINRILEQYLRCYTYDNPKKWLEWLSWAEFSYNTSVHSSTKITPFEAVYDVPPPSMILYIPGTTKVQAVDDMLRSRDEILRDLRKNFVATQVRMKCQADRHRQEVFFEVGDYVYLRLQLYRQKSVAFRSSLKLSPRFFGPFKILARVGTVAYKLDLPIGAQIHNVFHVSLLRKHVGPLDLPIVSLPPVSADVQILPEPKVILDRRVVQKGKYRLKTEVLVQWKGASHEDVTWENLWGFSKTYPDFRLEDKDAPRVGE</sequence>
<dbReference type="InterPro" id="IPR050951">
    <property type="entry name" value="Retrovirus_Pol_polyprotein"/>
</dbReference>
<feature type="domain" description="Chromo" evidence="8">
    <location>
        <begin position="814"/>
        <end position="852"/>
    </location>
</feature>
<keyword evidence="6" id="KW-0378">Hydrolase</keyword>
<dbReference type="PANTHER" id="PTHR37984:SF5">
    <property type="entry name" value="PROTEIN NYNRIN-LIKE"/>
    <property type="match status" value="1"/>
</dbReference>
<dbReference type="GO" id="GO:0003676">
    <property type="term" value="F:nucleic acid binding"/>
    <property type="evidence" value="ECO:0007669"/>
    <property type="project" value="InterPro"/>
</dbReference>
<dbReference type="Pfam" id="PF17917">
    <property type="entry name" value="RT_RNaseH"/>
    <property type="match status" value="1"/>
</dbReference>
<dbReference type="SUPFAM" id="SSF53098">
    <property type="entry name" value="Ribonuclease H-like"/>
    <property type="match status" value="1"/>
</dbReference>
<keyword evidence="3" id="KW-0548">Nucleotidyltransferase</keyword>
<dbReference type="GO" id="GO:0003964">
    <property type="term" value="F:RNA-directed DNA polymerase activity"/>
    <property type="evidence" value="ECO:0007669"/>
    <property type="project" value="UniProtKB-KW"/>
</dbReference>
<dbReference type="Gene3D" id="3.30.420.10">
    <property type="entry name" value="Ribonuclease H-like superfamily/Ribonuclease H"/>
    <property type="match status" value="1"/>
</dbReference>
<dbReference type="SUPFAM" id="SSF50630">
    <property type="entry name" value="Acid proteases"/>
    <property type="match status" value="1"/>
</dbReference>
<dbReference type="GO" id="GO:0016787">
    <property type="term" value="F:hydrolase activity"/>
    <property type="evidence" value="ECO:0007669"/>
    <property type="project" value="UniProtKB-KW"/>
</dbReference>
<dbReference type="AlphaFoldDB" id="A0AAJ6SYC1"/>
<proteinExistence type="predicted"/>
<dbReference type="Gene3D" id="3.10.20.370">
    <property type="match status" value="1"/>
</dbReference>
<evidence type="ECO:0000256" key="4">
    <source>
        <dbReference type="ARBA" id="ARBA00022722"/>
    </source>
</evidence>
<dbReference type="Gene3D" id="3.30.70.270">
    <property type="match status" value="1"/>
</dbReference>
<keyword evidence="7" id="KW-0695">RNA-directed DNA polymerase</keyword>
<evidence type="ECO:0000259" key="8">
    <source>
        <dbReference type="PROSITE" id="PS50013"/>
    </source>
</evidence>
<evidence type="ECO:0000256" key="2">
    <source>
        <dbReference type="ARBA" id="ARBA00022679"/>
    </source>
</evidence>
<dbReference type="RefSeq" id="XP_011000836.1">
    <property type="nucleotide sequence ID" value="XM_011002534.1"/>
</dbReference>
<dbReference type="InterPro" id="IPR043128">
    <property type="entry name" value="Rev_trsase/Diguanyl_cyclase"/>
</dbReference>
<dbReference type="InterPro" id="IPR023780">
    <property type="entry name" value="Chromo_domain"/>
</dbReference>
<evidence type="ECO:0000256" key="7">
    <source>
        <dbReference type="ARBA" id="ARBA00022918"/>
    </source>
</evidence>
<keyword evidence="4" id="KW-0540">Nuclease</keyword>
<dbReference type="Pfam" id="PF00385">
    <property type="entry name" value="Chromo"/>
    <property type="match status" value="1"/>
</dbReference>
<dbReference type="InterPro" id="IPR012337">
    <property type="entry name" value="RNaseH-like_sf"/>
</dbReference>
<dbReference type="PROSITE" id="PS50994">
    <property type="entry name" value="INTEGRASE"/>
    <property type="match status" value="1"/>
</dbReference>
<dbReference type="Pfam" id="PF24626">
    <property type="entry name" value="SH3_Tf2-1"/>
    <property type="match status" value="1"/>
</dbReference>
<dbReference type="Gene3D" id="2.40.50.40">
    <property type="match status" value="1"/>
</dbReference>